<dbReference type="AlphaFoldDB" id="A0A5P6VV97"/>
<dbReference type="PANTHER" id="PTHR11215">
    <property type="entry name" value="METAL DEPENDENT HYDROLASE - RELATED"/>
    <property type="match status" value="1"/>
</dbReference>
<evidence type="ECO:0000313" key="2">
    <source>
        <dbReference type="EMBL" id="QFJ55284.1"/>
    </source>
</evidence>
<dbReference type="InterPro" id="IPR003226">
    <property type="entry name" value="MYG1_exonuclease"/>
</dbReference>
<dbReference type="GO" id="GO:0005737">
    <property type="term" value="C:cytoplasm"/>
    <property type="evidence" value="ECO:0007669"/>
    <property type="project" value="TreeGrafter"/>
</dbReference>
<evidence type="ECO:0000256" key="1">
    <source>
        <dbReference type="ARBA" id="ARBA00010105"/>
    </source>
</evidence>
<evidence type="ECO:0000313" key="3">
    <source>
        <dbReference type="Proteomes" id="UP000327030"/>
    </source>
</evidence>
<dbReference type="OrthoDB" id="183622at2"/>
<dbReference type="RefSeq" id="WP_151623911.1">
    <property type="nucleotide sequence ID" value="NZ_CP043028.1"/>
</dbReference>
<organism evidence="2 3">
    <name type="scientific">Pseudobutyrivibrio xylanivorans</name>
    <dbReference type="NCBI Taxonomy" id="185007"/>
    <lineage>
        <taxon>Bacteria</taxon>
        <taxon>Bacillati</taxon>
        <taxon>Bacillota</taxon>
        <taxon>Clostridia</taxon>
        <taxon>Lachnospirales</taxon>
        <taxon>Lachnospiraceae</taxon>
        <taxon>Pseudobutyrivibrio</taxon>
    </lineage>
</organism>
<protein>
    <submittedName>
        <fullName evidence="2">MYG1 family protein</fullName>
    </submittedName>
</protein>
<gene>
    <name evidence="2" type="ORF">FXF36_10620</name>
</gene>
<dbReference type="PANTHER" id="PTHR11215:SF1">
    <property type="entry name" value="MYG1 EXONUCLEASE"/>
    <property type="match status" value="1"/>
</dbReference>
<accession>A0A5P6VV97</accession>
<comment type="similarity">
    <text evidence="1">Belongs to the MYG1 family.</text>
</comment>
<name>A0A5P6VV97_PSEXY</name>
<dbReference type="KEGG" id="pxv:FXF36_10620"/>
<dbReference type="Pfam" id="PF03690">
    <property type="entry name" value="MYG1_exonuc"/>
    <property type="match status" value="1"/>
</dbReference>
<dbReference type="EMBL" id="CP043028">
    <property type="protein sequence ID" value="QFJ55284.1"/>
    <property type="molecule type" value="Genomic_DNA"/>
</dbReference>
<reference evidence="3" key="1">
    <citation type="submission" date="2019-08" db="EMBL/GenBank/DDBJ databases">
        <title>Complete Genome Sequence of the Polysaccharide-Degrading Rumen Bacterium Pseudobutyrivibrio xylanivorans MA3014.</title>
        <authorList>
            <person name="Palevich N."/>
            <person name="Maclean P.H."/>
            <person name="Kelly W.J."/>
            <person name="Leahy S.C."/>
            <person name="Rakonjac J."/>
            <person name="Attwood G.T."/>
        </authorList>
    </citation>
    <scope>NUCLEOTIDE SEQUENCE [LARGE SCALE GENOMIC DNA]</scope>
    <source>
        <strain evidence="3">MA3014</strain>
    </source>
</reference>
<sequence>MESLPSEALTHNGRFHTDDVFSAALLKILNPEISIKRMPAVPPHYKGLVFDLSDGEYDHHSTNLKYRENGVPYASFGLLWKKFGPSLVGENAARTFDESFIQPLDTQDNYGGNNMLCRAITQANPKWDSSDDPDKCFFKAVDMAKFILQNEIESMKSTDHAAKIVKDALSKQHNGIVTLSIGVPWKSILIPEPVYFVIYPSTRGGFNAQAVPISIESNECKIYFPETWRGQTESLSSITGIPDLTFCHSSGYLVATKSIDAAIKACETAIKNAP</sequence>
<dbReference type="Proteomes" id="UP000327030">
    <property type="component" value="Chromosome 1"/>
</dbReference>
<proteinExistence type="inferred from homology"/>